<evidence type="ECO:0000313" key="4">
    <source>
        <dbReference type="Proteomes" id="UP001064489"/>
    </source>
</evidence>
<proteinExistence type="predicted"/>
<protein>
    <submittedName>
        <fullName evidence="3">Uncharacterized protein</fullName>
    </submittedName>
</protein>
<reference evidence="3" key="2">
    <citation type="submission" date="2023-02" db="EMBL/GenBank/DDBJ databases">
        <authorList>
            <person name="Swenson N.G."/>
            <person name="Wegrzyn J.L."/>
            <person name="Mcevoy S.L."/>
        </authorList>
    </citation>
    <scope>NUCLEOTIDE SEQUENCE</scope>
    <source>
        <strain evidence="3">91603</strain>
        <tissue evidence="3">Leaf</tissue>
    </source>
</reference>
<gene>
    <name evidence="3" type="ORF">LWI28_016817</name>
</gene>
<feature type="transmembrane region" description="Helical" evidence="2">
    <location>
        <begin position="12"/>
        <end position="31"/>
    </location>
</feature>
<evidence type="ECO:0000256" key="2">
    <source>
        <dbReference type="SAM" id="Phobius"/>
    </source>
</evidence>
<keyword evidence="4" id="KW-1185">Reference proteome</keyword>
<feature type="compositionally biased region" description="Low complexity" evidence="1">
    <location>
        <begin position="101"/>
        <end position="110"/>
    </location>
</feature>
<feature type="region of interest" description="Disordered" evidence="1">
    <location>
        <begin position="61"/>
        <end position="118"/>
    </location>
</feature>
<evidence type="ECO:0000256" key="1">
    <source>
        <dbReference type="SAM" id="MobiDB-lite"/>
    </source>
</evidence>
<dbReference type="AlphaFoldDB" id="A0AAD5IUH2"/>
<name>A0AAD5IUH2_ACENE</name>
<reference evidence="3" key="1">
    <citation type="journal article" date="2022" name="Plant J.">
        <title>Strategies of tolerance reflected in two North American maple genomes.</title>
        <authorList>
            <person name="McEvoy S.L."/>
            <person name="Sezen U.U."/>
            <person name="Trouern-Trend A."/>
            <person name="McMahon S.M."/>
            <person name="Schaberg P.G."/>
            <person name="Yang J."/>
            <person name="Wegrzyn J.L."/>
            <person name="Swenson N.G."/>
        </authorList>
    </citation>
    <scope>NUCLEOTIDE SEQUENCE</scope>
    <source>
        <strain evidence="3">91603</strain>
    </source>
</reference>
<keyword evidence="2" id="KW-1133">Transmembrane helix</keyword>
<feature type="transmembrane region" description="Helical" evidence="2">
    <location>
        <begin position="37"/>
        <end position="57"/>
    </location>
</feature>
<comment type="caution">
    <text evidence="3">The sequence shown here is derived from an EMBL/GenBank/DDBJ whole genome shotgun (WGS) entry which is preliminary data.</text>
</comment>
<evidence type="ECO:0000313" key="3">
    <source>
        <dbReference type="EMBL" id="KAI9177575.1"/>
    </source>
</evidence>
<keyword evidence="2" id="KW-0812">Transmembrane</keyword>
<keyword evidence="2" id="KW-0472">Membrane</keyword>
<dbReference type="Proteomes" id="UP001064489">
    <property type="component" value="Chromosome 5"/>
</dbReference>
<accession>A0AAD5IUH2</accession>
<sequence length="118" mass="12880">MGSLLGEQRRFWAVWAVVALPALFSVAFGFAGFCCSLVLAVCLPCPWGGGVVGLSLLRGKENTGHKAKQTPQKGQAQVPKQPQEEEQQQYKAKQAKKDPATKATEQQETAQQKENHDN</sequence>
<dbReference type="EMBL" id="JAJSOW010000102">
    <property type="protein sequence ID" value="KAI9177575.1"/>
    <property type="molecule type" value="Genomic_DNA"/>
</dbReference>
<organism evidence="3 4">
    <name type="scientific">Acer negundo</name>
    <name type="common">Box elder</name>
    <dbReference type="NCBI Taxonomy" id="4023"/>
    <lineage>
        <taxon>Eukaryota</taxon>
        <taxon>Viridiplantae</taxon>
        <taxon>Streptophyta</taxon>
        <taxon>Embryophyta</taxon>
        <taxon>Tracheophyta</taxon>
        <taxon>Spermatophyta</taxon>
        <taxon>Magnoliopsida</taxon>
        <taxon>eudicotyledons</taxon>
        <taxon>Gunneridae</taxon>
        <taxon>Pentapetalae</taxon>
        <taxon>rosids</taxon>
        <taxon>malvids</taxon>
        <taxon>Sapindales</taxon>
        <taxon>Sapindaceae</taxon>
        <taxon>Hippocastanoideae</taxon>
        <taxon>Acereae</taxon>
        <taxon>Acer</taxon>
    </lineage>
</organism>